<organism evidence="3 4">
    <name type="scientific">Aquicella lusitana</name>
    <dbReference type="NCBI Taxonomy" id="254246"/>
    <lineage>
        <taxon>Bacteria</taxon>
        <taxon>Pseudomonadati</taxon>
        <taxon>Pseudomonadota</taxon>
        <taxon>Gammaproteobacteria</taxon>
        <taxon>Legionellales</taxon>
        <taxon>Coxiellaceae</taxon>
        <taxon>Aquicella</taxon>
    </lineage>
</organism>
<comment type="caution">
    <text evidence="3">The sequence shown here is derived from an EMBL/GenBank/DDBJ whole genome shotgun (WGS) entry which is preliminary data.</text>
</comment>
<dbReference type="EMBL" id="QQAX01000011">
    <property type="protein sequence ID" value="RDI43369.1"/>
    <property type="molecule type" value="Genomic_DNA"/>
</dbReference>
<protein>
    <recommendedName>
        <fullName evidence="2">Protein glutaminase domain-containing protein</fullName>
    </recommendedName>
</protein>
<feature type="signal peptide" evidence="1">
    <location>
        <begin position="1"/>
        <end position="26"/>
    </location>
</feature>
<name>A0A370GJF9_9COXI</name>
<sequence length="478" mass="54616">MLDKRRIKLAGAGFIFFSALMQIVFAANNAASILDASINWADESSKLKLLATVPQWDNQAMTALFDVYRHAERYQLPPVKDDKQYNIRFLNAFWGPLSNPFVKYPRPVKAFIFFDKSAQQQEISGPSVSTYMVPLIHNTTDNNYYIFDKSQAKPMLLNDWVNNLREAQHYPGAVRFNICDGYGDLPTDVCQQKNYQEETKDMDRDSGINLLHKPKIPSAYRPIQEDWTSRIDQSRLAQRLGMGGGSIYEQSIDWNNLDARNKLLNTVVSWPNFQTIKANFEKIRDIRYFQDEDYPGFARRVTWLYPDDGCWTRASAVIKDLFGPFNNIANNFTRPSKVFAFGNLCANTSNSPSGRVTWWYHTAPIVRDAETNLTYVLDPAVSPRVPLTMENWIAAITSRSDACAKSRSSIDTFNICNGYGTGPYNSCNDPTKVDYTTEVDAMLDQSFYRYEERSRQQELGRDANAVLGNQPPWINANN</sequence>
<dbReference type="Gene3D" id="3.10.620.30">
    <property type="match status" value="1"/>
</dbReference>
<accession>A0A370GJF9</accession>
<keyword evidence="4" id="KW-1185">Reference proteome</keyword>
<evidence type="ECO:0000313" key="4">
    <source>
        <dbReference type="Proteomes" id="UP000254720"/>
    </source>
</evidence>
<feature type="chain" id="PRO_5016869309" description="Protein glutaminase domain-containing protein" evidence="1">
    <location>
        <begin position="27"/>
        <end position="478"/>
    </location>
</feature>
<proteinExistence type="predicted"/>
<feature type="domain" description="Protein glutaminase" evidence="2">
    <location>
        <begin position="278"/>
        <end position="395"/>
    </location>
</feature>
<dbReference type="Pfam" id="PF18626">
    <property type="entry name" value="Gln_deamidase_2"/>
    <property type="match status" value="1"/>
</dbReference>
<evidence type="ECO:0000259" key="2">
    <source>
        <dbReference type="Pfam" id="PF18626"/>
    </source>
</evidence>
<dbReference type="OrthoDB" id="5645720at2"/>
<dbReference type="RefSeq" id="WP_114834403.1">
    <property type="nucleotide sequence ID" value="NZ_LR699114.1"/>
</dbReference>
<dbReference type="InterPro" id="IPR041325">
    <property type="entry name" value="Gln_deamidase_2"/>
</dbReference>
<dbReference type="AlphaFoldDB" id="A0A370GJF9"/>
<evidence type="ECO:0000313" key="3">
    <source>
        <dbReference type="EMBL" id="RDI43369.1"/>
    </source>
</evidence>
<reference evidence="3 4" key="1">
    <citation type="submission" date="2018-07" db="EMBL/GenBank/DDBJ databases">
        <title>Genomic Encyclopedia of Type Strains, Phase IV (KMG-IV): sequencing the most valuable type-strain genomes for metagenomic binning, comparative biology and taxonomic classification.</title>
        <authorList>
            <person name="Goeker M."/>
        </authorList>
    </citation>
    <scope>NUCLEOTIDE SEQUENCE [LARGE SCALE GENOMIC DNA]</scope>
    <source>
        <strain evidence="3 4">DSM 16500</strain>
    </source>
</reference>
<gene>
    <name evidence="3" type="ORF">C8D86_11125</name>
</gene>
<dbReference type="Proteomes" id="UP000254720">
    <property type="component" value="Unassembled WGS sequence"/>
</dbReference>
<evidence type="ECO:0000256" key="1">
    <source>
        <dbReference type="SAM" id="SignalP"/>
    </source>
</evidence>
<keyword evidence="1" id="KW-0732">Signal</keyword>